<evidence type="ECO:0000256" key="1">
    <source>
        <dbReference type="SAM" id="MobiDB-lite"/>
    </source>
</evidence>
<accession>A0A7J7FKW9</accession>
<evidence type="ECO:0000313" key="2">
    <source>
        <dbReference type="EMBL" id="KAF5928591.1"/>
    </source>
</evidence>
<proteinExistence type="predicted"/>
<keyword evidence="3" id="KW-1185">Reference proteome</keyword>
<name>A0A7J7FKW9_DICBM</name>
<dbReference type="AlphaFoldDB" id="A0A7J7FKW9"/>
<protein>
    <submittedName>
        <fullName evidence="2">Uncharacterized protein</fullName>
    </submittedName>
</protein>
<feature type="region of interest" description="Disordered" evidence="1">
    <location>
        <begin position="1"/>
        <end position="43"/>
    </location>
</feature>
<gene>
    <name evidence="2" type="ORF">HPG69_015198</name>
</gene>
<evidence type="ECO:0000313" key="3">
    <source>
        <dbReference type="Proteomes" id="UP000551758"/>
    </source>
</evidence>
<dbReference type="Proteomes" id="UP000551758">
    <property type="component" value="Unassembled WGS sequence"/>
</dbReference>
<organism evidence="2 3">
    <name type="scientific">Diceros bicornis minor</name>
    <name type="common">South-central black rhinoceros</name>
    <dbReference type="NCBI Taxonomy" id="77932"/>
    <lineage>
        <taxon>Eukaryota</taxon>
        <taxon>Metazoa</taxon>
        <taxon>Chordata</taxon>
        <taxon>Craniata</taxon>
        <taxon>Vertebrata</taxon>
        <taxon>Euteleostomi</taxon>
        <taxon>Mammalia</taxon>
        <taxon>Eutheria</taxon>
        <taxon>Laurasiatheria</taxon>
        <taxon>Perissodactyla</taxon>
        <taxon>Rhinocerotidae</taxon>
        <taxon>Diceros</taxon>
    </lineage>
</organism>
<comment type="caution">
    <text evidence="2">The sequence shown here is derived from an EMBL/GenBank/DDBJ whole genome shotgun (WGS) entry which is preliminary data.</text>
</comment>
<sequence>MDPSSVSFPTMHPSYPWASPNTMVPSTPRKPQKDLSSSASKKSKKRLAIISSLESTSALAQPSAPNIKITQAPFTAEKFQISEVSDTSEEIQMLHDPFSMKQFRAFQSYLTNYRTPVSQTSYIDEGALPTLMKPTSPGCCLQFQVPIRLGYLFHKYIAYRLIQCTR</sequence>
<dbReference type="EMBL" id="JACDTQ010000370">
    <property type="protein sequence ID" value="KAF5928591.1"/>
    <property type="molecule type" value="Genomic_DNA"/>
</dbReference>
<reference evidence="2 3" key="1">
    <citation type="journal article" date="2020" name="Mol. Biol. Evol.">
        <title>Interspecific Gene Flow and the Evolution of Specialization in Black and White Rhinoceros.</title>
        <authorList>
            <person name="Moodley Y."/>
            <person name="Westbury M.V."/>
            <person name="Russo I.M."/>
            <person name="Gopalakrishnan S."/>
            <person name="Rakotoarivelo A."/>
            <person name="Olsen R.A."/>
            <person name="Prost S."/>
            <person name="Tunstall T."/>
            <person name="Ryder O.A."/>
            <person name="Dalen L."/>
            <person name="Bruford M.W."/>
        </authorList>
    </citation>
    <scope>NUCLEOTIDE SEQUENCE [LARGE SCALE GENOMIC DNA]</scope>
    <source>
        <strain evidence="2">SBR-YM</strain>
        <tissue evidence="2">Skin</tissue>
    </source>
</reference>